<dbReference type="GO" id="GO:0008236">
    <property type="term" value="F:serine-type peptidase activity"/>
    <property type="evidence" value="ECO:0007669"/>
    <property type="project" value="InterPro"/>
</dbReference>
<evidence type="ECO:0000259" key="3">
    <source>
        <dbReference type="Pfam" id="PF23658"/>
    </source>
</evidence>
<proteinExistence type="predicted"/>
<dbReference type="Gene3D" id="3.90.226.10">
    <property type="entry name" value="2-enoyl-CoA Hydratase, Chain A, domain 1"/>
    <property type="match status" value="1"/>
</dbReference>
<evidence type="ECO:0008006" key="6">
    <source>
        <dbReference type="Google" id="ProtNLM"/>
    </source>
</evidence>
<keyword evidence="1" id="KW-0732">Signal</keyword>
<evidence type="ECO:0000256" key="1">
    <source>
        <dbReference type="SAM" id="SignalP"/>
    </source>
</evidence>
<dbReference type="PANTHER" id="PTHR37049:SF4">
    <property type="entry name" value="RHODANESE DOMAIN-CONTAINING PROTEIN"/>
    <property type="match status" value="1"/>
</dbReference>
<dbReference type="Pfam" id="PF03572">
    <property type="entry name" value="Peptidase_S41"/>
    <property type="match status" value="1"/>
</dbReference>
<dbReference type="PANTHER" id="PTHR37049">
    <property type="entry name" value="PEPTIDASE S41 FAMILY PROTEIN"/>
    <property type="match status" value="1"/>
</dbReference>
<dbReference type="Pfam" id="PF23658">
    <property type="entry name" value="PDZ_CPAF_rel"/>
    <property type="match status" value="1"/>
</dbReference>
<sequence length="804" mass="87833">MHLGMRATAVLWLLGAANFAVAAPTSSYTNTTIPPSTHIPTPTAYTPSSAVFRTACAQVSASYASALASYSSVAATNTSAVAPTSVPVRPRELWDCLYSIPINVDLSIEFVKQVSKYLKFQSTIAYLAKPPEGSLQDPVDILGSLETLAKKVASGEIAHHIIFEYTIIKLLQRAHDGHLGLRFNSGALADWQGPFPLVSVSVDGVAKPKVYVQSDVRRLGTDAPYVTRIDGYEVQAWLAEWADFGSSQSPDARYNSVFARYDPPSDGSFYNLYTWYPGKNSISITFSNSSTYEYDFKAFATWTPAMNWTGINDGTDFYKKIVVNPNFFNETATTAVAAKRWEQPTPAPAVERVVEKLRKRANATTTSTLAPTSTGEPEKETPLVLYNAPFMKHRVGPYVQDLNQIFGGYFLNDTLQTAVIDISSFAAEDEEAAKQAEGFRAAVTAFFDEVRRRKSQKVIIDVRGNGGGLVDLGFELYKQLFPAAPAKSYYRIRAHGASQIYATASEKIATDENVEQLIQYAYSDGKNSTLSTEEVTTVFTELSRGFSRQNVLDVKGNKLKNLDSWIGGVLSPRVNDSVSAVVQTNLDLEFDSEISGFGLLKNFTETPQPFQIPDILLLSDGTCASTCTIFAELLKREQPGISTIVVGGRPNNAPSAHVGGTHGSRILYFSNLLDATNNVLATIPPDSVEKQRLYDLVLPYKLPLGISIGAINFRDAIRPEDETQTPLQFKLDPADCRLYYTETVFRDSINLWGELAELKWGTKSNFTGCAVGGLQKGQGSSGAVPDDPDAQNISDWVMQGLGGL</sequence>
<evidence type="ECO:0000259" key="2">
    <source>
        <dbReference type="Pfam" id="PF03572"/>
    </source>
</evidence>
<name>A0AAV9UAI6_9PEZI</name>
<reference evidence="4 5" key="1">
    <citation type="submission" date="2019-10" db="EMBL/GenBank/DDBJ databases">
        <authorList>
            <person name="Palmer J.M."/>
        </authorList>
    </citation>
    <scope>NUCLEOTIDE SEQUENCE [LARGE SCALE GENOMIC DNA]</scope>
    <source>
        <strain evidence="4 5">TWF696</strain>
    </source>
</reference>
<dbReference type="InterPro" id="IPR005151">
    <property type="entry name" value="Tail-specific_protease"/>
</dbReference>
<accession>A0AAV9UAI6</accession>
<feature type="chain" id="PRO_5043776715" description="Tail specific protease domain-containing protein" evidence="1">
    <location>
        <begin position="23"/>
        <end position="804"/>
    </location>
</feature>
<keyword evidence="5" id="KW-1185">Reference proteome</keyword>
<dbReference type="EMBL" id="JAVHNQ010000010">
    <property type="protein sequence ID" value="KAK6337789.1"/>
    <property type="molecule type" value="Genomic_DNA"/>
</dbReference>
<dbReference type="GO" id="GO:0006508">
    <property type="term" value="P:proteolysis"/>
    <property type="evidence" value="ECO:0007669"/>
    <property type="project" value="InterPro"/>
</dbReference>
<dbReference type="SUPFAM" id="SSF52096">
    <property type="entry name" value="ClpP/crotonase"/>
    <property type="match status" value="1"/>
</dbReference>
<comment type="caution">
    <text evidence="4">The sequence shown here is derived from an EMBL/GenBank/DDBJ whole genome shotgun (WGS) entry which is preliminary data.</text>
</comment>
<feature type="domain" description="CPAF-like PDZ" evidence="3">
    <location>
        <begin position="191"/>
        <end position="299"/>
    </location>
</feature>
<feature type="signal peptide" evidence="1">
    <location>
        <begin position="1"/>
        <end position="22"/>
    </location>
</feature>
<gene>
    <name evidence="4" type="ORF">TWF696_001269</name>
</gene>
<dbReference type="Proteomes" id="UP001375240">
    <property type="component" value="Unassembled WGS sequence"/>
</dbReference>
<evidence type="ECO:0000313" key="5">
    <source>
        <dbReference type="Proteomes" id="UP001375240"/>
    </source>
</evidence>
<evidence type="ECO:0000313" key="4">
    <source>
        <dbReference type="EMBL" id="KAK6337789.1"/>
    </source>
</evidence>
<organism evidence="4 5">
    <name type="scientific">Orbilia brochopaga</name>
    <dbReference type="NCBI Taxonomy" id="3140254"/>
    <lineage>
        <taxon>Eukaryota</taxon>
        <taxon>Fungi</taxon>
        <taxon>Dikarya</taxon>
        <taxon>Ascomycota</taxon>
        <taxon>Pezizomycotina</taxon>
        <taxon>Orbiliomycetes</taxon>
        <taxon>Orbiliales</taxon>
        <taxon>Orbiliaceae</taxon>
        <taxon>Orbilia</taxon>
    </lineage>
</organism>
<dbReference type="InterPro" id="IPR029045">
    <property type="entry name" value="ClpP/crotonase-like_dom_sf"/>
</dbReference>
<protein>
    <recommendedName>
        <fullName evidence="6">Tail specific protease domain-containing protein</fullName>
    </recommendedName>
</protein>
<dbReference type="AlphaFoldDB" id="A0AAV9UAI6"/>
<dbReference type="InterPro" id="IPR052766">
    <property type="entry name" value="S41A_metabolite_peptidase"/>
</dbReference>
<feature type="domain" description="Tail specific protease" evidence="2">
    <location>
        <begin position="417"/>
        <end position="640"/>
    </location>
</feature>
<dbReference type="InterPro" id="IPR056186">
    <property type="entry name" value="PDZ_CPAF-rel"/>
</dbReference>